<proteinExistence type="predicted"/>
<reference evidence="2" key="5">
    <citation type="journal article" date="2021" name="G3 (Bethesda)">
        <title>Aegilops tauschii genome assembly Aet v5.0 features greater sequence contiguity and improved annotation.</title>
        <authorList>
            <person name="Wang L."/>
            <person name="Zhu T."/>
            <person name="Rodriguez J.C."/>
            <person name="Deal K.R."/>
            <person name="Dubcovsky J."/>
            <person name="McGuire P.E."/>
            <person name="Lux T."/>
            <person name="Spannagl M."/>
            <person name="Mayer K.F.X."/>
            <person name="Baldrich P."/>
            <person name="Meyers B.C."/>
            <person name="Huo N."/>
            <person name="Gu Y.Q."/>
            <person name="Zhou H."/>
            <person name="Devos K.M."/>
            <person name="Bennetzen J.L."/>
            <person name="Unver T."/>
            <person name="Budak H."/>
            <person name="Gulick P.J."/>
            <person name="Galiba G."/>
            <person name="Kalapos B."/>
            <person name="Nelson D.R."/>
            <person name="Li P."/>
            <person name="You F.M."/>
            <person name="Luo M.C."/>
            <person name="Dvorak J."/>
        </authorList>
    </citation>
    <scope>NUCLEOTIDE SEQUENCE [LARGE SCALE GENOMIC DNA]</scope>
    <source>
        <strain evidence="2">cv. AL8/78</strain>
    </source>
</reference>
<name>A0A453LS49_AEGTS</name>
<dbReference type="PANTHER" id="PTHR43228:SF1">
    <property type="entry name" value="TWO-COMPONENT RESPONSE REGULATOR ARR22"/>
    <property type="match status" value="1"/>
</dbReference>
<dbReference type="STRING" id="200361.A0A453LS49"/>
<dbReference type="Gene3D" id="3.40.50.2300">
    <property type="match status" value="1"/>
</dbReference>
<reference evidence="3" key="2">
    <citation type="journal article" date="2017" name="Nat. Plants">
        <title>The Aegilops tauschii genome reveals multiple impacts of transposons.</title>
        <authorList>
            <person name="Zhao G."/>
            <person name="Zou C."/>
            <person name="Li K."/>
            <person name="Wang K."/>
            <person name="Li T."/>
            <person name="Gao L."/>
            <person name="Zhang X."/>
            <person name="Wang H."/>
            <person name="Yang Z."/>
            <person name="Liu X."/>
            <person name="Jiang W."/>
            <person name="Mao L."/>
            <person name="Kong X."/>
            <person name="Jiao Y."/>
            <person name="Jia J."/>
        </authorList>
    </citation>
    <scope>NUCLEOTIDE SEQUENCE [LARGE SCALE GENOMIC DNA]</scope>
    <source>
        <strain evidence="3">cv. AL8/78</strain>
    </source>
</reference>
<evidence type="ECO:0000313" key="3">
    <source>
        <dbReference type="Proteomes" id="UP000015105"/>
    </source>
</evidence>
<evidence type="ECO:0000256" key="1">
    <source>
        <dbReference type="SAM" id="MobiDB-lite"/>
    </source>
</evidence>
<dbReference type="InterPro" id="IPR011006">
    <property type="entry name" value="CheY-like_superfamily"/>
</dbReference>
<dbReference type="EnsemblPlants" id="AET5Gv20890800.3">
    <property type="protein sequence ID" value="AET5Gv20890800.3"/>
    <property type="gene ID" value="AET5Gv20890800"/>
</dbReference>
<dbReference type="PANTHER" id="PTHR43228">
    <property type="entry name" value="TWO-COMPONENT RESPONSE REGULATOR"/>
    <property type="match status" value="1"/>
</dbReference>
<reference evidence="2" key="4">
    <citation type="submission" date="2019-03" db="UniProtKB">
        <authorList>
            <consortium name="EnsemblPlants"/>
        </authorList>
    </citation>
    <scope>IDENTIFICATION</scope>
</reference>
<reference evidence="2" key="3">
    <citation type="journal article" date="2017" name="Nature">
        <title>Genome sequence of the progenitor of the wheat D genome Aegilops tauschii.</title>
        <authorList>
            <person name="Luo M.C."/>
            <person name="Gu Y.Q."/>
            <person name="Puiu D."/>
            <person name="Wang H."/>
            <person name="Twardziok S.O."/>
            <person name="Deal K.R."/>
            <person name="Huo N."/>
            <person name="Zhu T."/>
            <person name="Wang L."/>
            <person name="Wang Y."/>
            <person name="McGuire P.E."/>
            <person name="Liu S."/>
            <person name="Long H."/>
            <person name="Ramasamy R.K."/>
            <person name="Rodriguez J.C."/>
            <person name="Van S.L."/>
            <person name="Yuan L."/>
            <person name="Wang Z."/>
            <person name="Xia Z."/>
            <person name="Xiao L."/>
            <person name="Anderson O.D."/>
            <person name="Ouyang S."/>
            <person name="Liang Y."/>
            <person name="Zimin A.V."/>
            <person name="Pertea G."/>
            <person name="Qi P."/>
            <person name="Bennetzen J.L."/>
            <person name="Dai X."/>
            <person name="Dawson M.W."/>
            <person name="Muller H.G."/>
            <person name="Kugler K."/>
            <person name="Rivarola-Duarte L."/>
            <person name="Spannagl M."/>
            <person name="Mayer K.F.X."/>
            <person name="Lu F.H."/>
            <person name="Bevan M.W."/>
            <person name="Leroy P."/>
            <person name="Li P."/>
            <person name="You F.M."/>
            <person name="Sun Q."/>
            <person name="Liu Z."/>
            <person name="Lyons E."/>
            <person name="Wicker T."/>
            <person name="Salzberg S.L."/>
            <person name="Devos K.M."/>
            <person name="Dvorak J."/>
        </authorList>
    </citation>
    <scope>NUCLEOTIDE SEQUENCE [LARGE SCALE GENOMIC DNA]</scope>
    <source>
        <strain evidence="2">cv. AL8/78</strain>
    </source>
</reference>
<dbReference type="SUPFAM" id="SSF52172">
    <property type="entry name" value="CheY-like"/>
    <property type="match status" value="1"/>
</dbReference>
<feature type="region of interest" description="Disordered" evidence="1">
    <location>
        <begin position="1"/>
        <end position="69"/>
    </location>
</feature>
<dbReference type="AlphaFoldDB" id="A0A453LS49"/>
<accession>A0A453LS49</accession>
<dbReference type="Gramene" id="AET5Gv20890800.3">
    <property type="protein sequence ID" value="AET5Gv20890800.3"/>
    <property type="gene ID" value="AET5Gv20890800"/>
</dbReference>
<dbReference type="InterPro" id="IPR052048">
    <property type="entry name" value="ST_Response_Regulator"/>
</dbReference>
<feature type="compositionally biased region" description="Gly residues" evidence="1">
    <location>
        <begin position="1"/>
        <end position="21"/>
    </location>
</feature>
<dbReference type="Proteomes" id="UP000015105">
    <property type="component" value="Chromosome 5D"/>
</dbReference>
<protein>
    <submittedName>
        <fullName evidence="2">Uncharacterized protein</fullName>
    </submittedName>
</protein>
<sequence>DQGAPGGGRGDPQGCGESGAEGGRRGGGRGGERRRGCAARAGARRRRRRRRVRPHPHGQADADHGRPRGIYTRVRHSTWLPLLCACVRLAINPVRLMSTCGCGTAGHARACVRACMQATRQIRAMGVTTTIVAVSSDSLPSDVQAFIAAGADDFTPKVHAGPSNPPDQSCFTPE</sequence>
<reference evidence="3" key="1">
    <citation type="journal article" date="2014" name="Science">
        <title>Ancient hybridizations among the ancestral genomes of bread wheat.</title>
        <authorList>
            <consortium name="International Wheat Genome Sequencing Consortium,"/>
            <person name="Marcussen T."/>
            <person name="Sandve S.R."/>
            <person name="Heier L."/>
            <person name="Spannagl M."/>
            <person name="Pfeifer M."/>
            <person name="Jakobsen K.S."/>
            <person name="Wulff B.B."/>
            <person name="Steuernagel B."/>
            <person name="Mayer K.F."/>
            <person name="Olsen O.A."/>
        </authorList>
    </citation>
    <scope>NUCLEOTIDE SEQUENCE [LARGE SCALE GENOMIC DNA]</scope>
    <source>
        <strain evidence="3">cv. AL8/78</strain>
    </source>
</reference>
<organism evidence="2 3">
    <name type="scientific">Aegilops tauschii subsp. strangulata</name>
    <name type="common">Goatgrass</name>
    <dbReference type="NCBI Taxonomy" id="200361"/>
    <lineage>
        <taxon>Eukaryota</taxon>
        <taxon>Viridiplantae</taxon>
        <taxon>Streptophyta</taxon>
        <taxon>Embryophyta</taxon>
        <taxon>Tracheophyta</taxon>
        <taxon>Spermatophyta</taxon>
        <taxon>Magnoliopsida</taxon>
        <taxon>Liliopsida</taxon>
        <taxon>Poales</taxon>
        <taxon>Poaceae</taxon>
        <taxon>BOP clade</taxon>
        <taxon>Pooideae</taxon>
        <taxon>Triticodae</taxon>
        <taxon>Triticeae</taxon>
        <taxon>Triticinae</taxon>
        <taxon>Aegilops</taxon>
    </lineage>
</organism>
<feature type="compositionally biased region" description="Basic residues" evidence="1">
    <location>
        <begin position="42"/>
        <end position="56"/>
    </location>
</feature>
<keyword evidence="3" id="KW-1185">Reference proteome</keyword>
<evidence type="ECO:0000313" key="2">
    <source>
        <dbReference type="EnsemblPlants" id="AET5Gv20890800.3"/>
    </source>
</evidence>